<protein>
    <recommendedName>
        <fullName evidence="3">Bacterial mobilisation domain-containing protein</fullName>
    </recommendedName>
</protein>
<accession>A0A1W6BYF4</accession>
<reference evidence="1 2" key="1">
    <citation type="submission" date="2017-04" db="EMBL/GenBank/DDBJ databases">
        <title>Complete genome sequence of the Campylobacter cuniculorum type strain LMG24588.</title>
        <authorList>
            <person name="Miller W.G."/>
            <person name="Yee E."/>
            <person name="Revez J."/>
            <person name="Bono J.L."/>
            <person name="Rossi M."/>
        </authorList>
    </citation>
    <scope>NUCLEOTIDE SEQUENCE [LARGE SCALE GENOMIC DNA]</scope>
    <source>
        <strain evidence="1 2">LMG 24588</strain>
    </source>
</reference>
<dbReference type="STRING" id="1121267.CCUN_1553"/>
<evidence type="ECO:0000313" key="2">
    <source>
        <dbReference type="Proteomes" id="UP000192902"/>
    </source>
</evidence>
<sequence>MKEKKRIHLCLYVKDEKEKEEINKICKAQKESKSSLFRKLMFSQKHFELLNEIKNFNQINKELVIQIKRYGVNLNQIAYHLNIDVSTEELSKQKLEKLFIDFSKIIKEYEEKWSQSPLSLSNKKRIKR</sequence>
<organism evidence="1 2">
    <name type="scientific">Campylobacter cuniculorum DSM 23162 = LMG 24588</name>
    <dbReference type="NCBI Taxonomy" id="1121267"/>
    <lineage>
        <taxon>Bacteria</taxon>
        <taxon>Pseudomonadati</taxon>
        <taxon>Campylobacterota</taxon>
        <taxon>Epsilonproteobacteria</taxon>
        <taxon>Campylobacterales</taxon>
        <taxon>Campylobacteraceae</taxon>
        <taxon>Campylobacter</taxon>
    </lineage>
</organism>
<dbReference type="AlphaFoldDB" id="A0A1W6BYF4"/>
<dbReference type="Proteomes" id="UP000192902">
    <property type="component" value="Chromosome"/>
</dbReference>
<evidence type="ECO:0008006" key="3">
    <source>
        <dbReference type="Google" id="ProtNLM"/>
    </source>
</evidence>
<evidence type="ECO:0000313" key="1">
    <source>
        <dbReference type="EMBL" id="ARJ57136.1"/>
    </source>
</evidence>
<dbReference type="eggNOG" id="ENOG5031AQW">
    <property type="taxonomic scope" value="Bacteria"/>
</dbReference>
<name>A0A1W6BYF4_9BACT</name>
<gene>
    <name evidence="1" type="ORF">CCUN_1553</name>
</gene>
<dbReference type="OrthoDB" id="5362788at2"/>
<dbReference type="KEGG" id="ccun:CCUN_1553"/>
<dbReference type="EMBL" id="CP020867">
    <property type="protein sequence ID" value="ARJ57136.1"/>
    <property type="molecule type" value="Genomic_DNA"/>
</dbReference>
<proteinExistence type="predicted"/>
<dbReference type="RefSeq" id="WP_051521724.1">
    <property type="nucleotide sequence ID" value="NZ_CP020867.1"/>
</dbReference>